<evidence type="ECO:0000256" key="1">
    <source>
        <dbReference type="ARBA" id="ARBA00022741"/>
    </source>
</evidence>
<dbReference type="EMBL" id="JAPQFJ010000001">
    <property type="protein sequence ID" value="MCY6957324.1"/>
    <property type="molecule type" value="Genomic_DNA"/>
</dbReference>
<dbReference type="InterPro" id="IPR003593">
    <property type="entry name" value="AAA+_ATPase"/>
</dbReference>
<evidence type="ECO:0000256" key="3">
    <source>
        <dbReference type="ARBA" id="ARBA00023015"/>
    </source>
</evidence>
<dbReference type="Gene3D" id="3.40.50.300">
    <property type="entry name" value="P-loop containing nucleotide triphosphate hydrolases"/>
    <property type="match status" value="1"/>
</dbReference>
<evidence type="ECO:0000256" key="5">
    <source>
        <dbReference type="ARBA" id="ARBA00023163"/>
    </source>
</evidence>
<dbReference type="Pfam" id="PF00158">
    <property type="entry name" value="Sigma54_activat"/>
    <property type="match status" value="1"/>
</dbReference>
<dbReference type="InterPro" id="IPR002078">
    <property type="entry name" value="Sigma_54_int"/>
</dbReference>
<dbReference type="CDD" id="cd00009">
    <property type="entry name" value="AAA"/>
    <property type="match status" value="1"/>
</dbReference>
<dbReference type="PRINTS" id="PR01590">
    <property type="entry name" value="HTHFIS"/>
</dbReference>
<evidence type="ECO:0000313" key="8">
    <source>
        <dbReference type="EMBL" id="MCY6957324.1"/>
    </source>
</evidence>
<dbReference type="Pfam" id="PF13426">
    <property type="entry name" value="PAS_9"/>
    <property type="match status" value="1"/>
</dbReference>
<feature type="coiled-coil region" evidence="6">
    <location>
        <begin position="225"/>
        <end position="252"/>
    </location>
</feature>
<gene>
    <name evidence="8" type="ORF">OW729_01750</name>
</gene>
<evidence type="ECO:0000259" key="7">
    <source>
        <dbReference type="PROSITE" id="PS50045"/>
    </source>
</evidence>
<dbReference type="SUPFAM" id="SSF55785">
    <property type="entry name" value="PYP-like sensor domain (PAS domain)"/>
    <property type="match status" value="1"/>
</dbReference>
<dbReference type="RefSeq" id="WP_268059677.1">
    <property type="nucleotide sequence ID" value="NZ_JAPQFJ010000001.1"/>
</dbReference>
<dbReference type="PANTHER" id="PTHR32071">
    <property type="entry name" value="TRANSCRIPTIONAL REGULATORY PROTEIN"/>
    <property type="match status" value="1"/>
</dbReference>
<evidence type="ECO:0000256" key="6">
    <source>
        <dbReference type="SAM" id="Coils"/>
    </source>
</evidence>
<keyword evidence="3" id="KW-0805">Transcription regulation</keyword>
<evidence type="ECO:0000313" key="9">
    <source>
        <dbReference type="Proteomes" id="UP001144612"/>
    </source>
</evidence>
<feature type="domain" description="Sigma-54 factor interaction" evidence="7">
    <location>
        <begin position="259"/>
        <end position="489"/>
    </location>
</feature>
<dbReference type="InterPro" id="IPR035965">
    <property type="entry name" value="PAS-like_dom_sf"/>
</dbReference>
<keyword evidence="9" id="KW-1185">Reference proteome</keyword>
<dbReference type="InterPro" id="IPR025662">
    <property type="entry name" value="Sigma_54_int_dom_ATP-bd_1"/>
</dbReference>
<dbReference type="InterPro" id="IPR013767">
    <property type="entry name" value="PAS_fold"/>
</dbReference>
<comment type="caution">
    <text evidence="8">The sequence shown here is derived from an EMBL/GenBank/DDBJ whole genome shotgun (WGS) entry which is preliminary data.</text>
</comment>
<dbReference type="Pfam" id="PF02954">
    <property type="entry name" value="HTH_8"/>
    <property type="match status" value="1"/>
</dbReference>
<keyword evidence="1" id="KW-0547">Nucleotide-binding</keyword>
<dbReference type="Gene3D" id="1.10.8.60">
    <property type="match status" value="1"/>
</dbReference>
<dbReference type="SMART" id="SM00382">
    <property type="entry name" value="AAA"/>
    <property type="match status" value="1"/>
</dbReference>
<dbReference type="PROSITE" id="PS00688">
    <property type="entry name" value="SIGMA54_INTERACT_3"/>
    <property type="match status" value="1"/>
</dbReference>
<accession>A0ABT4D4V9</accession>
<reference evidence="8" key="1">
    <citation type="submission" date="2022-12" db="EMBL/GenBank/DDBJ databases">
        <title>Clostridium sp. nov., isolated from industrial wastewater.</title>
        <authorList>
            <person name="Jiayan W."/>
        </authorList>
    </citation>
    <scope>NUCLEOTIDE SEQUENCE</scope>
    <source>
        <strain evidence="8">ZC22-4</strain>
    </source>
</reference>
<protein>
    <submittedName>
        <fullName evidence="8">Sigma 54-interacting transcriptional regulator</fullName>
    </submittedName>
</protein>
<dbReference type="PANTHER" id="PTHR32071:SF57">
    <property type="entry name" value="C4-DICARBOXYLATE TRANSPORT TRANSCRIPTIONAL REGULATORY PROTEIN DCTD"/>
    <property type="match status" value="1"/>
</dbReference>
<organism evidence="8 9">
    <name type="scientific">Clostridium brassicae</name>
    <dbReference type="NCBI Taxonomy" id="2999072"/>
    <lineage>
        <taxon>Bacteria</taxon>
        <taxon>Bacillati</taxon>
        <taxon>Bacillota</taxon>
        <taxon>Clostridia</taxon>
        <taxon>Eubacteriales</taxon>
        <taxon>Clostridiaceae</taxon>
        <taxon>Clostridium</taxon>
    </lineage>
</organism>
<dbReference type="SUPFAM" id="SSF52540">
    <property type="entry name" value="P-loop containing nucleoside triphosphate hydrolases"/>
    <property type="match status" value="1"/>
</dbReference>
<dbReference type="InterPro" id="IPR025943">
    <property type="entry name" value="Sigma_54_int_dom_ATP-bd_2"/>
</dbReference>
<name>A0ABT4D4V9_9CLOT</name>
<dbReference type="Gene3D" id="3.30.450.20">
    <property type="entry name" value="PAS domain"/>
    <property type="match status" value="2"/>
</dbReference>
<evidence type="ECO:0000256" key="4">
    <source>
        <dbReference type="ARBA" id="ARBA00023125"/>
    </source>
</evidence>
<dbReference type="PROSITE" id="PS00675">
    <property type="entry name" value="SIGMA54_INTERACT_1"/>
    <property type="match status" value="1"/>
</dbReference>
<keyword evidence="2" id="KW-0067">ATP-binding</keyword>
<dbReference type="InterPro" id="IPR000014">
    <property type="entry name" value="PAS"/>
</dbReference>
<keyword evidence="4" id="KW-0238">DNA-binding</keyword>
<keyword evidence="6" id="KW-0175">Coiled coil</keyword>
<evidence type="ECO:0000256" key="2">
    <source>
        <dbReference type="ARBA" id="ARBA00022840"/>
    </source>
</evidence>
<dbReference type="SUPFAM" id="SSF46689">
    <property type="entry name" value="Homeodomain-like"/>
    <property type="match status" value="1"/>
</dbReference>
<dbReference type="Proteomes" id="UP001144612">
    <property type="component" value="Unassembled WGS sequence"/>
</dbReference>
<dbReference type="InterPro" id="IPR058031">
    <property type="entry name" value="AAA_lid_NorR"/>
</dbReference>
<dbReference type="Pfam" id="PF25601">
    <property type="entry name" value="AAA_lid_14"/>
    <property type="match status" value="1"/>
</dbReference>
<dbReference type="Pfam" id="PF00989">
    <property type="entry name" value="PAS"/>
    <property type="match status" value="1"/>
</dbReference>
<dbReference type="PROSITE" id="PS00676">
    <property type="entry name" value="SIGMA54_INTERACT_2"/>
    <property type="match status" value="1"/>
</dbReference>
<dbReference type="InterPro" id="IPR002197">
    <property type="entry name" value="HTH_Fis"/>
</dbReference>
<dbReference type="InterPro" id="IPR009057">
    <property type="entry name" value="Homeodomain-like_sf"/>
</dbReference>
<dbReference type="PROSITE" id="PS50045">
    <property type="entry name" value="SIGMA54_INTERACT_4"/>
    <property type="match status" value="1"/>
</dbReference>
<proteinExistence type="predicted"/>
<sequence>MEILKQVFNTVGENVSEALIGIDKNEKIFVLNKQAEKLFNIKGEENLGKDINDTIIKNKLKEVLLSKQQKLNQRISKSAKMFNLNIFPLEIDGKIQGAFAICQDLEVYRNIQEHLYGNKIYVDILDVLMNMTNEWSVIIDKSAKIIMMSKAYREFVGVDNPEGKDVRKVIENTRLHKVLETGESEVADIQEIKGNKMITMRVPIKQDGEVIGAIGKAMFKDVGDFFSLSKKLRNLEKEIEYYKKELGKDESAKYSFNDITSSSEKTKSVKAMAMRAANTDSNVLIVGESGTGKELYANAIHNGSKRRLAPFIKINCGAIPNELLESELFGYEEGAFTGAKKGGKKGKFELANGGTILLDEIGDMPLNMQVKLLRVIQERELMKVGGSELKNIDVRIIAATNKNLEEKVKKGEFREDLYYRLNVMKLIIPPLRERKEDIAALTDSLRIKVANRLGIYVEGISKQAMECLMNYHWPGNIRQLENVIERAINLLDSNLIIEKEHLPDGIVQNKVKYSIDKSKYLSDIIEEVERDVIAECLTKTKGNKNETSKILGISRAGLYKKIEKYNLNNV</sequence>
<dbReference type="Gene3D" id="1.10.10.60">
    <property type="entry name" value="Homeodomain-like"/>
    <property type="match status" value="1"/>
</dbReference>
<dbReference type="InterPro" id="IPR027417">
    <property type="entry name" value="P-loop_NTPase"/>
</dbReference>
<dbReference type="SMART" id="SM00091">
    <property type="entry name" value="PAS"/>
    <property type="match status" value="2"/>
</dbReference>
<dbReference type="InterPro" id="IPR025944">
    <property type="entry name" value="Sigma_54_int_dom_CS"/>
</dbReference>
<keyword evidence="5" id="KW-0804">Transcription</keyword>